<proteinExistence type="predicted"/>
<name>A0AAV5SRF5_9BILA</name>
<feature type="signal peptide" evidence="1">
    <location>
        <begin position="1"/>
        <end position="23"/>
    </location>
</feature>
<feature type="non-terminal residue" evidence="2">
    <location>
        <position position="1"/>
    </location>
</feature>
<dbReference type="Proteomes" id="UP001432027">
    <property type="component" value="Unassembled WGS sequence"/>
</dbReference>
<dbReference type="AlphaFoldDB" id="A0AAV5SRF5"/>
<keyword evidence="1" id="KW-0732">Signal</keyword>
<comment type="caution">
    <text evidence="2">The sequence shown here is derived from an EMBL/GenBank/DDBJ whole genome shotgun (WGS) entry which is preliminary data.</text>
</comment>
<feature type="chain" id="PRO_5043753066" evidence="1">
    <location>
        <begin position="24"/>
        <end position="79"/>
    </location>
</feature>
<sequence>IQMPTKTLLTFLFLFLATVEVESFYTKQNVTKSENETINGEKRAADQTAIEMDSLKFPIDLVSKSDVIEDFDEVDEYWQ</sequence>
<evidence type="ECO:0000313" key="2">
    <source>
        <dbReference type="EMBL" id="GMS85444.1"/>
    </source>
</evidence>
<protein>
    <submittedName>
        <fullName evidence="2">Uncharacterized protein</fullName>
    </submittedName>
</protein>
<accession>A0AAV5SRF5</accession>
<reference evidence="2" key="1">
    <citation type="submission" date="2023-10" db="EMBL/GenBank/DDBJ databases">
        <title>Genome assembly of Pristionchus species.</title>
        <authorList>
            <person name="Yoshida K."/>
            <person name="Sommer R.J."/>
        </authorList>
    </citation>
    <scope>NUCLEOTIDE SEQUENCE</scope>
    <source>
        <strain evidence="2">RS0144</strain>
    </source>
</reference>
<evidence type="ECO:0000256" key="1">
    <source>
        <dbReference type="SAM" id="SignalP"/>
    </source>
</evidence>
<gene>
    <name evidence="2" type="ORF">PENTCL1PPCAC_7619</name>
</gene>
<evidence type="ECO:0000313" key="3">
    <source>
        <dbReference type="Proteomes" id="UP001432027"/>
    </source>
</evidence>
<organism evidence="2 3">
    <name type="scientific">Pristionchus entomophagus</name>
    <dbReference type="NCBI Taxonomy" id="358040"/>
    <lineage>
        <taxon>Eukaryota</taxon>
        <taxon>Metazoa</taxon>
        <taxon>Ecdysozoa</taxon>
        <taxon>Nematoda</taxon>
        <taxon>Chromadorea</taxon>
        <taxon>Rhabditida</taxon>
        <taxon>Rhabditina</taxon>
        <taxon>Diplogasteromorpha</taxon>
        <taxon>Diplogasteroidea</taxon>
        <taxon>Neodiplogasteridae</taxon>
        <taxon>Pristionchus</taxon>
    </lineage>
</organism>
<dbReference type="EMBL" id="BTSX01000002">
    <property type="protein sequence ID" value="GMS85444.1"/>
    <property type="molecule type" value="Genomic_DNA"/>
</dbReference>
<keyword evidence="3" id="KW-1185">Reference proteome</keyword>